<accession>A0ABC8RI23</accession>
<reference evidence="1 2" key="1">
    <citation type="submission" date="2024-02" db="EMBL/GenBank/DDBJ databases">
        <authorList>
            <person name="Vignale AGUSTIN F."/>
            <person name="Sosa J E."/>
            <person name="Modenutti C."/>
        </authorList>
    </citation>
    <scope>NUCLEOTIDE SEQUENCE [LARGE SCALE GENOMIC DNA]</scope>
</reference>
<dbReference type="PANTHER" id="PTHR33237:SF46">
    <property type="entry name" value="OS01G0606100 PROTEIN"/>
    <property type="match status" value="1"/>
</dbReference>
<dbReference type="Proteomes" id="UP001642360">
    <property type="component" value="Unassembled WGS sequence"/>
</dbReference>
<dbReference type="PANTHER" id="PTHR33237">
    <property type="entry name" value="F2P16.13 PROTEIN-RELATED"/>
    <property type="match status" value="1"/>
</dbReference>
<dbReference type="EMBL" id="CAUOFW020001407">
    <property type="protein sequence ID" value="CAK9144619.1"/>
    <property type="molecule type" value="Genomic_DNA"/>
</dbReference>
<evidence type="ECO:0000313" key="1">
    <source>
        <dbReference type="EMBL" id="CAK9144619.1"/>
    </source>
</evidence>
<dbReference type="AlphaFoldDB" id="A0ABC8RI23"/>
<proteinExistence type="predicted"/>
<gene>
    <name evidence="1" type="ORF">ILEXP_LOCUS12372</name>
</gene>
<name>A0ABC8RI23_9AQUA</name>
<sequence>MAQTPPTTTNAAVGGGSPKRLSFILLESVTTVWAVCTKQATRARKKLTATNSKISTRSTLTMPKQLLATISNKAINFRHKKRFNEECDPNEGFGEGGLWQRNILMGDKCQPLDFSGVIYYDSEGKRLNDLPMRSPRASPLPSYMYSSAKREYN</sequence>
<organism evidence="1 2">
    <name type="scientific">Ilex paraguariensis</name>
    <name type="common">yerba mate</name>
    <dbReference type="NCBI Taxonomy" id="185542"/>
    <lineage>
        <taxon>Eukaryota</taxon>
        <taxon>Viridiplantae</taxon>
        <taxon>Streptophyta</taxon>
        <taxon>Embryophyta</taxon>
        <taxon>Tracheophyta</taxon>
        <taxon>Spermatophyta</taxon>
        <taxon>Magnoliopsida</taxon>
        <taxon>eudicotyledons</taxon>
        <taxon>Gunneridae</taxon>
        <taxon>Pentapetalae</taxon>
        <taxon>asterids</taxon>
        <taxon>campanulids</taxon>
        <taxon>Aquifoliales</taxon>
        <taxon>Aquifoliaceae</taxon>
        <taxon>Ilex</taxon>
    </lineage>
</organism>
<keyword evidence="2" id="KW-1185">Reference proteome</keyword>
<evidence type="ECO:0000313" key="2">
    <source>
        <dbReference type="Proteomes" id="UP001642360"/>
    </source>
</evidence>
<comment type="caution">
    <text evidence="1">The sequence shown here is derived from an EMBL/GenBank/DDBJ whole genome shotgun (WGS) entry which is preliminary data.</text>
</comment>
<protein>
    <submittedName>
        <fullName evidence="1">Uncharacterized protein</fullName>
    </submittedName>
</protein>